<comment type="caution">
    <text evidence="3">The sequence shown here is derived from an EMBL/GenBank/DDBJ whole genome shotgun (WGS) entry which is preliminary data.</text>
</comment>
<keyword evidence="4" id="KW-1185">Reference proteome</keyword>
<protein>
    <submittedName>
        <fullName evidence="3">YdcF family protein</fullName>
    </submittedName>
</protein>
<dbReference type="EMBL" id="BAAAPH010000004">
    <property type="protein sequence ID" value="GAA1558795.1"/>
    <property type="molecule type" value="Genomic_DNA"/>
</dbReference>
<dbReference type="PANTHER" id="PTHR30336:SF20">
    <property type="entry name" value="DUF218 DOMAIN-CONTAINING PROTEIN"/>
    <property type="match status" value="1"/>
</dbReference>
<dbReference type="InterPro" id="IPR014729">
    <property type="entry name" value="Rossmann-like_a/b/a_fold"/>
</dbReference>
<accession>A0ABP4NDX5</accession>
<evidence type="ECO:0000313" key="3">
    <source>
        <dbReference type="EMBL" id="GAA1558795.1"/>
    </source>
</evidence>
<feature type="domain" description="DUF218" evidence="2">
    <location>
        <begin position="67"/>
        <end position="192"/>
    </location>
</feature>
<dbReference type="Proteomes" id="UP001501705">
    <property type="component" value="Unassembled WGS sequence"/>
</dbReference>
<evidence type="ECO:0000313" key="4">
    <source>
        <dbReference type="Proteomes" id="UP001501705"/>
    </source>
</evidence>
<organism evidence="3 4">
    <name type="scientific">Kribbella hippodromi</name>
    <dbReference type="NCBI Taxonomy" id="434347"/>
    <lineage>
        <taxon>Bacteria</taxon>
        <taxon>Bacillati</taxon>
        <taxon>Actinomycetota</taxon>
        <taxon>Actinomycetes</taxon>
        <taxon>Propionibacteriales</taxon>
        <taxon>Kribbellaceae</taxon>
        <taxon>Kribbella</taxon>
    </lineage>
</organism>
<dbReference type="RefSeq" id="WP_344232576.1">
    <property type="nucleotide sequence ID" value="NZ_BAAAPH010000004.1"/>
</dbReference>
<evidence type="ECO:0000259" key="2">
    <source>
        <dbReference type="Pfam" id="PF02698"/>
    </source>
</evidence>
<dbReference type="InterPro" id="IPR003848">
    <property type="entry name" value="DUF218"/>
</dbReference>
<dbReference type="Gene3D" id="1.10.3620.10">
    <property type="entry name" value="YdcF like domain"/>
    <property type="match status" value="1"/>
</dbReference>
<gene>
    <name evidence="3" type="ORF">GCM10009804_14490</name>
</gene>
<reference evidence="4" key="1">
    <citation type="journal article" date="2019" name="Int. J. Syst. Evol. Microbiol.">
        <title>The Global Catalogue of Microorganisms (GCM) 10K type strain sequencing project: providing services to taxonomists for standard genome sequencing and annotation.</title>
        <authorList>
            <consortium name="The Broad Institute Genomics Platform"/>
            <consortium name="The Broad Institute Genome Sequencing Center for Infectious Disease"/>
            <person name="Wu L."/>
            <person name="Ma J."/>
        </authorList>
    </citation>
    <scope>NUCLEOTIDE SEQUENCE [LARGE SCALE GENOMIC DNA]</scope>
    <source>
        <strain evidence="4">JCM 15572</strain>
    </source>
</reference>
<proteinExistence type="predicted"/>
<sequence length="278" mass="30269">MDEEPPEPTVNEELSKPAVNEQPSGPAVDEELPGLTVDGELTGPAVDEGLIARYLARRDPVGRPVDRIVLLGSAVVESVAVAAAAHRTYSALILVSGGIGHSTQYLDEAIRRRGLSLATGRPESHVFRDLLIRDGVAPTEIVVEDESANCGENAEFTRRLITAAETLLLIQDPTMQRRTHACFERSFTDLPGTRLFSYAPLIPWISTDQVSAGPGTPPIWSRARFRSLLLGEIHRLSPDGYGPRGRDLIDHVDIPAEVQAAYNRLAASHPEDVRHPTK</sequence>
<dbReference type="InterPro" id="IPR051599">
    <property type="entry name" value="Cell_Envelope_Assoc"/>
</dbReference>
<dbReference type="Gene3D" id="3.40.50.620">
    <property type="entry name" value="HUPs"/>
    <property type="match status" value="1"/>
</dbReference>
<dbReference type="PANTHER" id="PTHR30336">
    <property type="entry name" value="INNER MEMBRANE PROTEIN, PROBABLE PERMEASE"/>
    <property type="match status" value="1"/>
</dbReference>
<dbReference type="CDD" id="cd06259">
    <property type="entry name" value="YdcF-like"/>
    <property type="match status" value="1"/>
</dbReference>
<dbReference type="Pfam" id="PF02698">
    <property type="entry name" value="DUF218"/>
    <property type="match status" value="1"/>
</dbReference>
<name>A0ABP4NDX5_9ACTN</name>
<evidence type="ECO:0000256" key="1">
    <source>
        <dbReference type="SAM" id="MobiDB-lite"/>
    </source>
</evidence>
<feature type="region of interest" description="Disordered" evidence="1">
    <location>
        <begin position="1"/>
        <end position="31"/>
    </location>
</feature>